<dbReference type="AlphaFoldDB" id="A0A4R5DPX5"/>
<evidence type="ECO:0000313" key="4">
    <source>
        <dbReference type="Proteomes" id="UP000294739"/>
    </source>
</evidence>
<dbReference type="NCBIfam" id="TIGR01764">
    <property type="entry name" value="excise"/>
    <property type="match status" value="1"/>
</dbReference>
<dbReference type="Proteomes" id="UP000294739">
    <property type="component" value="Unassembled WGS sequence"/>
</dbReference>
<dbReference type="OrthoDB" id="3539682at2"/>
<dbReference type="Pfam" id="PF12728">
    <property type="entry name" value="HTH_17"/>
    <property type="match status" value="1"/>
</dbReference>
<protein>
    <submittedName>
        <fullName evidence="3">DNA-binding protein</fullName>
    </submittedName>
</protein>
<organism evidence="3 4">
    <name type="scientific">Jiangella asiatica</name>
    <dbReference type="NCBI Taxonomy" id="2530372"/>
    <lineage>
        <taxon>Bacteria</taxon>
        <taxon>Bacillati</taxon>
        <taxon>Actinomycetota</taxon>
        <taxon>Actinomycetes</taxon>
        <taxon>Jiangellales</taxon>
        <taxon>Jiangellaceae</taxon>
        <taxon>Jiangella</taxon>
    </lineage>
</organism>
<dbReference type="InParanoid" id="A0A4R5DPX5"/>
<feature type="region of interest" description="Disordered" evidence="1">
    <location>
        <begin position="1"/>
        <end position="32"/>
    </location>
</feature>
<name>A0A4R5DPX5_9ACTN</name>
<dbReference type="InterPro" id="IPR041657">
    <property type="entry name" value="HTH_17"/>
</dbReference>
<proteinExistence type="predicted"/>
<comment type="caution">
    <text evidence="3">The sequence shown here is derived from an EMBL/GenBank/DDBJ whole genome shotgun (WGS) entry which is preliminary data.</text>
</comment>
<sequence length="110" mass="11746">MPANVINLHDRRSRSTGPDSPARPVEQDTSPTDVEIPAGRLVYTVAEVSALLSISLGGTYALVRSGGIPARKLGGRWVIPIRAFEDWLNDCTQLPDPAGRGPLPGQDGLF</sequence>
<dbReference type="RefSeq" id="WP_131892598.1">
    <property type="nucleotide sequence ID" value="NZ_SMKZ01000006.1"/>
</dbReference>
<dbReference type="GO" id="GO:0003677">
    <property type="term" value="F:DNA binding"/>
    <property type="evidence" value="ECO:0007669"/>
    <property type="project" value="UniProtKB-KW"/>
</dbReference>
<evidence type="ECO:0000259" key="2">
    <source>
        <dbReference type="Pfam" id="PF12728"/>
    </source>
</evidence>
<evidence type="ECO:0000313" key="3">
    <source>
        <dbReference type="EMBL" id="TDE13045.1"/>
    </source>
</evidence>
<feature type="domain" description="Helix-turn-helix" evidence="2">
    <location>
        <begin position="42"/>
        <end position="91"/>
    </location>
</feature>
<keyword evidence="3" id="KW-0238">DNA-binding</keyword>
<keyword evidence="4" id="KW-1185">Reference proteome</keyword>
<dbReference type="InterPro" id="IPR010093">
    <property type="entry name" value="SinI_DNA-bd"/>
</dbReference>
<evidence type="ECO:0000256" key="1">
    <source>
        <dbReference type="SAM" id="MobiDB-lite"/>
    </source>
</evidence>
<gene>
    <name evidence="3" type="ORF">E1269_06540</name>
</gene>
<accession>A0A4R5DPX5</accession>
<dbReference type="EMBL" id="SMKZ01000006">
    <property type="protein sequence ID" value="TDE13045.1"/>
    <property type="molecule type" value="Genomic_DNA"/>
</dbReference>
<reference evidence="3 4" key="1">
    <citation type="submission" date="2019-03" db="EMBL/GenBank/DDBJ databases">
        <title>Draft genome sequences of novel Actinobacteria.</title>
        <authorList>
            <person name="Sahin N."/>
            <person name="Ay H."/>
            <person name="Saygin H."/>
        </authorList>
    </citation>
    <scope>NUCLEOTIDE SEQUENCE [LARGE SCALE GENOMIC DNA]</scope>
    <source>
        <strain evidence="3 4">5K138</strain>
    </source>
</reference>